<evidence type="ECO:0000256" key="4">
    <source>
        <dbReference type="ARBA" id="ARBA00022692"/>
    </source>
</evidence>
<dbReference type="PANTHER" id="PTHR23513">
    <property type="entry name" value="INTEGRAL MEMBRANE EFFLUX PROTEIN-RELATED"/>
    <property type="match status" value="1"/>
</dbReference>
<feature type="domain" description="Major facilitator superfamily (MFS) profile" evidence="8">
    <location>
        <begin position="1"/>
        <end position="400"/>
    </location>
</feature>
<name>A0ABN1QJ93_9PSEU</name>
<keyword evidence="6 7" id="KW-0472">Membrane</keyword>
<feature type="transmembrane region" description="Helical" evidence="7">
    <location>
        <begin position="222"/>
        <end position="246"/>
    </location>
</feature>
<evidence type="ECO:0000313" key="10">
    <source>
        <dbReference type="Proteomes" id="UP001499967"/>
    </source>
</evidence>
<dbReference type="InterPro" id="IPR036259">
    <property type="entry name" value="MFS_trans_sf"/>
</dbReference>
<feature type="transmembrane region" description="Helical" evidence="7">
    <location>
        <begin position="48"/>
        <end position="69"/>
    </location>
</feature>
<evidence type="ECO:0000313" key="9">
    <source>
        <dbReference type="EMBL" id="GAA0943470.1"/>
    </source>
</evidence>
<evidence type="ECO:0000256" key="1">
    <source>
        <dbReference type="ARBA" id="ARBA00004429"/>
    </source>
</evidence>
<feature type="transmembrane region" description="Helical" evidence="7">
    <location>
        <begin position="146"/>
        <end position="170"/>
    </location>
</feature>
<organism evidence="9 10">
    <name type="scientific">Pseudonocardia zijingensis</name>
    <dbReference type="NCBI Taxonomy" id="153376"/>
    <lineage>
        <taxon>Bacteria</taxon>
        <taxon>Bacillati</taxon>
        <taxon>Actinomycetota</taxon>
        <taxon>Actinomycetes</taxon>
        <taxon>Pseudonocardiales</taxon>
        <taxon>Pseudonocardiaceae</taxon>
        <taxon>Pseudonocardia</taxon>
    </lineage>
</organism>
<dbReference type="EMBL" id="BAAAHP010000111">
    <property type="protein sequence ID" value="GAA0943470.1"/>
    <property type="molecule type" value="Genomic_DNA"/>
</dbReference>
<feature type="transmembrane region" description="Helical" evidence="7">
    <location>
        <begin position="20"/>
        <end position="42"/>
    </location>
</feature>
<proteinExistence type="predicted"/>
<dbReference type="Proteomes" id="UP001499967">
    <property type="component" value="Unassembled WGS sequence"/>
</dbReference>
<keyword evidence="10" id="KW-1185">Reference proteome</keyword>
<reference evidence="9 10" key="1">
    <citation type="journal article" date="2019" name="Int. J. Syst. Evol. Microbiol.">
        <title>The Global Catalogue of Microorganisms (GCM) 10K type strain sequencing project: providing services to taxonomists for standard genome sequencing and annotation.</title>
        <authorList>
            <consortium name="The Broad Institute Genomics Platform"/>
            <consortium name="The Broad Institute Genome Sequencing Center for Infectious Disease"/>
            <person name="Wu L."/>
            <person name="Ma J."/>
        </authorList>
    </citation>
    <scope>NUCLEOTIDE SEQUENCE [LARGE SCALE GENOMIC DNA]</scope>
    <source>
        <strain evidence="9 10">JCM 11117</strain>
    </source>
</reference>
<evidence type="ECO:0000256" key="7">
    <source>
        <dbReference type="SAM" id="Phobius"/>
    </source>
</evidence>
<gene>
    <name evidence="9" type="ORF">GCM10009559_40370</name>
</gene>
<keyword evidence="2" id="KW-0813">Transport</keyword>
<keyword evidence="5 7" id="KW-1133">Transmembrane helix</keyword>
<accession>A0ABN1QJ93</accession>
<keyword evidence="3" id="KW-1003">Cell membrane</keyword>
<dbReference type="PROSITE" id="PS50850">
    <property type="entry name" value="MFS"/>
    <property type="match status" value="1"/>
</dbReference>
<feature type="transmembrane region" description="Helical" evidence="7">
    <location>
        <begin position="288"/>
        <end position="306"/>
    </location>
</feature>
<comment type="subcellular location">
    <subcellularLocation>
        <location evidence="1">Cell inner membrane</location>
        <topology evidence="1">Multi-pass membrane protein</topology>
    </subcellularLocation>
</comment>
<sequence>MKLLIDTRPLRSSPHFRRVWVGNVLSMVGGQLTVVAVLYQTWELTADPVAVGAIGLAQAVPLVLMGQVGGVLADAVDRRRLVVATSLGQVVVTALLAAQAFAGLGSLAVLLGLVALQSAGAALGTPARRTFAARLLPADQIGAGLALINLGFHVSLLVGPAIAGFVVAGWGTGACYAVNALTFFASLYGVLRLPPLPPDGTAARPGLRAVVAGWRFIVSRPVLAGAFLTDLIATVLAMPISLFPVVNAEQFGGDPQTLGLFLSAIAVGGITAGLASGMATRSRRPGRVMLVAAGMWGLALAAFGWAPSVWLALACLAVAGAADTISVISRGALVQLVTPDDYRGRVSAVEDVVGMAGPHLGNFRAGLVAGATSAGVAAVSGGVLCVLGVAAVAVVTPALRRPVRPGKPHSSPVGP</sequence>
<dbReference type="Gene3D" id="1.20.1250.20">
    <property type="entry name" value="MFS general substrate transporter like domains"/>
    <property type="match status" value="1"/>
</dbReference>
<dbReference type="SUPFAM" id="SSF103473">
    <property type="entry name" value="MFS general substrate transporter"/>
    <property type="match status" value="1"/>
</dbReference>
<evidence type="ECO:0000256" key="3">
    <source>
        <dbReference type="ARBA" id="ARBA00022475"/>
    </source>
</evidence>
<feature type="transmembrane region" description="Helical" evidence="7">
    <location>
        <begin position="258"/>
        <end position="276"/>
    </location>
</feature>
<comment type="caution">
    <text evidence="9">The sequence shown here is derived from an EMBL/GenBank/DDBJ whole genome shotgun (WGS) entry which is preliminary data.</text>
</comment>
<dbReference type="Pfam" id="PF05977">
    <property type="entry name" value="MFS_3"/>
    <property type="match status" value="1"/>
</dbReference>
<evidence type="ECO:0000256" key="6">
    <source>
        <dbReference type="ARBA" id="ARBA00023136"/>
    </source>
</evidence>
<dbReference type="InterPro" id="IPR010290">
    <property type="entry name" value="TM_effector"/>
</dbReference>
<dbReference type="InterPro" id="IPR020846">
    <property type="entry name" value="MFS_dom"/>
</dbReference>
<feature type="transmembrane region" description="Helical" evidence="7">
    <location>
        <begin position="376"/>
        <end position="399"/>
    </location>
</feature>
<evidence type="ECO:0000256" key="2">
    <source>
        <dbReference type="ARBA" id="ARBA00022448"/>
    </source>
</evidence>
<dbReference type="PANTHER" id="PTHR23513:SF9">
    <property type="entry name" value="ENTEROBACTIN EXPORTER ENTS"/>
    <property type="match status" value="1"/>
</dbReference>
<evidence type="ECO:0000256" key="5">
    <source>
        <dbReference type="ARBA" id="ARBA00022989"/>
    </source>
</evidence>
<dbReference type="CDD" id="cd06173">
    <property type="entry name" value="MFS_MefA_like"/>
    <property type="match status" value="1"/>
</dbReference>
<protein>
    <submittedName>
        <fullName evidence="9">MFS transporter</fullName>
    </submittedName>
</protein>
<dbReference type="RefSeq" id="WP_343943029.1">
    <property type="nucleotide sequence ID" value="NZ_BAAAHP010000111.1"/>
</dbReference>
<evidence type="ECO:0000259" key="8">
    <source>
        <dbReference type="PROSITE" id="PS50850"/>
    </source>
</evidence>
<keyword evidence="4 7" id="KW-0812">Transmembrane</keyword>